<evidence type="ECO:0000256" key="3">
    <source>
        <dbReference type="ARBA" id="ARBA00022692"/>
    </source>
</evidence>
<organism evidence="7 8">
    <name type="scientific">Beijerinckia indica subsp. indica (strain ATCC 9039 / DSM 1715 / NCIMB 8712)</name>
    <dbReference type="NCBI Taxonomy" id="395963"/>
    <lineage>
        <taxon>Bacteria</taxon>
        <taxon>Pseudomonadati</taxon>
        <taxon>Pseudomonadota</taxon>
        <taxon>Alphaproteobacteria</taxon>
        <taxon>Hyphomicrobiales</taxon>
        <taxon>Beijerinckiaceae</taxon>
        <taxon>Beijerinckia</taxon>
    </lineage>
</organism>
<evidence type="ECO:0000256" key="4">
    <source>
        <dbReference type="ARBA" id="ARBA00022989"/>
    </source>
</evidence>
<dbReference type="PANTHER" id="PTHR21716:SF64">
    <property type="entry name" value="AI-2 TRANSPORT PROTEIN TQSA"/>
    <property type="match status" value="1"/>
</dbReference>
<reference evidence="7 8" key="2">
    <citation type="journal article" date="2010" name="J. Bacteriol.">
        <title>Complete genome sequence of Beijerinckia indica subsp. indica.</title>
        <authorList>
            <person name="Tamas I."/>
            <person name="Dedysh S.N."/>
            <person name="Liesack W."/>
            <person name="Stott M.B."/>
            <person name="Alam M."/>
            <person name="Murrell J.C."/>
            <person name="Dunfield P.F."/>
        </authorList>
    </citation>
    <scope>NUCLEOTIDE SEQUENCE [LARGE SCALE GENOMIC DNA]</scope>
    <source>
        <strain evidence="8">ATCC 9039 / DSM 1715 / NCIMB 8712</strain>
    </source>
</reference>
<protein>
    <recommendedName>
        <fullName evidence="9">Permease</fullName>
    </recommendedName>
</protein>
<keyword evidence="4 6" id="KW-1133">Transmembrane helix</keyword>
<dbReference type="STRING" id="395963.Bind_3619"/>
<feature type="transmembrane region" description="Helical" evidence="6">
    <location>
        <begin position="133"/>
        <end position="156"/>
    </location>
</feature>
<evidence type="ECO:0008006" key="9">
    <source>
        <dbReference type="Google" id="ProtNLM"/>
    </source>
</evidence>
<dbReference type="RefSeq" id="WP_012386520.1">
    <property type="nucleotide sequence ID" value="NC_010581.1"/>
</dbReference>
<proteinExistence type="inferred from homology"/>
<comment type="similarity">
    <text evidence="2">Belongs to the autoinducer-2 exporter (AI-2E) (TC 2.A.86) family.</text>
</comment>
<dbReference type="AlphaFoldDB" id="B2IG98"/>
<gene>
    <name evidence="7" type="ordered locus">Bind_3619</name>
</gene>
<evidence type="ECO:0000313" key="8">
    <source>
        <dbReference type="Proteomes" id="UP000001695"/>
    </source>
</evidence>
<dbReference type="Proteomes" id="UP000001695">
    <property type="component" value="Chromosome"/>
</dbReference>
<dbReference type="KEGG" id="bid:Bind_3619"/>
<dbReference type="GO" id="GO:0016020">
    <property type="term" value="C:membrane"/>
    <property type="evidence" value="ECO:0007669"/>
    <property type="project" value="UniProtKB-SubCell"/>
</dbReference>
<feature type="transmembrane region" description="Helical" evidence="6">
    <location>
        <begin position="57"/>
        <end position="79"/>
    </location>
</feature>
<evidence type="ECO:0000256" key="6">
    <source>
        <dbReference type="SAM" id="Phobius"/>
    </source>
</evidence>
<comment type="subcellular location">
    <subcellularLocation>
        <location evidence="1">Membrane</location>
        <topology evidence="1">Multi-pass membrane protein</topology>
    </subcellularLocation>
</comment>
<accession>B2IG98</accession>
<dbReference type="HOGENOM" id="CLU_031275_0_0_5"/>
<evidence type="ECO:0000313" key="7">
    <source>
        <dbReference type="EMBL" id="ACB97172.1"/>
    </source>
</evidence>
<dbReference type="Pfam" id="PF01594">
    <property type="entry name" value="AI-2E_transport"/>
    <property type="match status" value="1"/>
</dbReference>
<sequence length="347" mass="38111">MDNSIIRAACALLSLFLMVSALFFAAAVFGPMAFALLIMAIVWPLDQALRKILPRGLALIVTIFMTFTVVITFTSLITWGGGQITHWLVQNQGRLQDLYSFGARWLEDHDIFVIGTIAERFNVVWLIRVFQGIVVRANSLAGFTLLVFIFLAMGLLEADAFRKNLQSLDVRNEGSQWGSRLVAACGAIGAKWRRYMLMRSLASLLTGLLIWGFAFAVGLELSAAWGVMSFALNYIPFIGPLVATILPTLFALAQTGSLETALLVLMTITAIQFLIGSYLEPLFTGKALAISPFFVVFAVFFWSFLWGLPGTVIGVPIMIACLTICDSYPSSRWIAVLLSGREVVEGN</sequence>
<feature type="transmembrane region" description="Helical" evidence="6">
    <location>
        <begin position="260"/>
        <end position="279"/>
    </location>
</feature>
<evidence type="ECO:0000256" key="5">
    <source>
        <dbReference type="ARBA" id="ARBA00023136"/>
    </source>
</evidence>
<dbReference type="eggNOG" id="COG0628">
    <property type="taxonomic scope" value="Bacteria"/>
</dbReference>
<feature type="transmembrane region" description="Helical" evidence="6">
    <location>
        <begin position="299"/>
        <end position="325"/>
    </location>
</feature>
<evidence type="ECO:0000256" key="2">
    <source>
        <dbReference type="ARBA" id="ARBA00009773"/>
    </source>
</evidence>
<keyword evidence="8" id="KW-1185">Reference proteome</keyword>
<feature type="transmembrane region" description="Helical" evidence="6">
    <location>
        <begin position="234"/>
        <end position="253"/>
    </location>
</feature>
<keyword evidence="3 6" id="KW-0812">Transmembrane</keyword>
<dbReference type="PANTHER" id="PTHR21716">
    <property type="entry name" value="TRANSMEMBRANE PROTEIN"/>
    <property type="match status" value="1"/>
</dbReference>
<feature type="transmembrane region" description="Helical" evidence="6">
    <location>
        <begin position="12"/>
        <end position="45"/>
    </location>
</feature>
<dbReference type="InterPro" id="IPR002549">
    <property type="entry name" value="AI-2E-like"/>
</dbReference>
<reference evidence="8" key="1">
    <citation type="submission" date="2008-03" db="EMBL/GenBank/DDBJ databases">
        <title>Complete sequence of chromosome of Beijerinckia indica subsp. indica ATCC 9039.</title>
        <authorList>
            <consortium name="US DOE Joint Genome Institute"/>
            <person name="Copeland A."/>
            <person name="Lucas S."/>
            <person name="Lapidus A."/>
            <person name="Glavina del Rio T."/>
            <person name="Dalin E."/>
            <person name="Tice H."/>
            <person name="Bruce D."/>
            <person name="Goodwin L."/>
            <person name="Pitluck S."/>
            <person name="LaButti K."/>
            <person name="Schmutz J."/>
            <person name="Larimer F."/>
            <person name="Land M."/>
            <person name="Hauser L."/>
            <person name="Kyrpides N."/>
            <person name="Mikhailova N."/>
            <person name="Dunfield P.F."/>
            <person name="Dedysh S.N."/>
            <person name="Liesack W."/>
            <person name="Saw J.H."/>
            <person name="Alam M."/>
            <person name="Chen Y."/>
            <person name="Murrell J.C."/>
            <person name="Richardson P."/>
        </authorList>
    </citation>
    <scope>NUCLEOTIDE SEQUENCE [LARGE SCALE GENOMIC DNA]</scope>
    <source>
        <strain evidence="8">ATCC 9039 / DSM 1715 / NCIMB 8712</strain>
    </source>
</reference>
<dbReference type="OrthoDB" id="9799225at2"/>
<name>B2IG98_BEII9</name>
<keyword evidence="5 6" id="KW-0472">Membrane</keyword>
<dbReference type="GO" id="GO:0055085">
    <property type="term" value="P:transmembrane transport"/>
    <property type="evidence" value="ECO:0007669"/>
    <property type="project" value="TreeGrafter"/>
</dbReference>
<feature type="transmembrane region" description="Helical" evidence="6">
    <location>
        <begin position="201"/>
        <end position="228"/>
    </location>
</feature>
<evidence type="ECO:0000256" key="1">
    <source>
        <dbReference type="ARBA" id="ARBA00004141"/>
    </source>
</evidence>
<dbReference type="EMBL" id="CP001016">
    <property type="protein sequence ID" value="ACB97172.1"/>
    <property type="molecule type" value="Genomic_DNA"/>
</dbReference>